<dbReference type="Pfam" id="PF07714">
    <property type="entry name" value="PK_Tyr_Ser-Thr"/>
    <property type="match status" value="1"/>
</dbReference>
<dbReference type="GO" id="GO:0005643">
    <property type="term" value="C:nuclear pore"/>
    <property type="evidence" value="ECO:0007669"/>
    <property type="project" value="InterPro"/>
</dbReference>
<dbReference type="InterPro" id="IPR002048">
    <property type="entry name" value="EF_hand_dom"/>
</dbReference>
<evidence type="ECO:0000256" key="3">
    <source>
        <dbReference type="ARBA" id="ARBA00022692"/>
    </source>
</evidence>
<dbReference type="Pfam" id="PF13855">
    <property type="entry name" value="LRR_8"/>
    <property type="match status" value="1"/>
</dbReference>
<dbReference type="Pfam" id="PF00560">
    <property type="entry name" value="LRR_1"/>
    <property type="match status" value="1"/>
</dbReference>
<dbReference type="InterPro" id="IPR011009">
    <property type="entry name" value="Kinase-like_dom_sf"/>
</dbReference>
<keyword evidence="3 9" id="KW-0812">Transmembrane</keyword>
<dbReference type="Pfam" id="PF13833">
    <property type="entry name" value="EF-hand_8"/>
    <property type="match status" value="1"/>
</dbReference>
<feature type="transmembrane region" description="Helical" evidence="9">
    <location>
        <begin position="777"/>
        <end position="795"/>
    </location>
</feature>
<accession>A0AAD1YW81</accession>
<dbReference type="SMART" id="SM00369">
    <property type="entry name" value="LRR_TYP"/>
    <property type="match status" value="4"/>
</dbReference>
<gene>
    <name evidence="14" type="ORF">FPE_LOCUS5964</name>
</gene>
<evidence type="ECO:0000313" key="15">
    <source>
        <dbReference type="Proteomes" id="UP000834106"/>
    </source>
</evidence>
<dbReference type="GO" id="GO:0004672">
    <property type="term" value="F:protein kinase activity"/>
    <property type="evidence" value="ECO:0007669"/>
    <property type="project" value="InterPro"/>
</dbReference>
<dbReference type="PANTHER" id="PTHR31344:SF15">
    <property type="entry name" value="EEIG1_EHBP1 PROTEIN AMINO-TERMINAL DOMAIN PROTEIN"/>
    <property type="match status" value="1"/>
</dbReference>
<evidence type="ECO:0000256" key="7">
    <source>
        <dbReference type="ARBA" id="ARBA00023136"/>
    </source>
</evidence>
<feature type="chain" id="PRO_5042190918" evidence="10">
    <location>
        <begin position="22"/>
        <end position="1966"/>
    </location>
</feature>
<feature type="region of interest" description="Disordered" evidence="8">
    <location>
        <begin position="1073"/>
        <end position="1098"/>
    </location>
</feature>
<evidence type="ECO:0000256" key="8">
    <source>
        <dbReference type="SAM" id="MobiDB-lite"/>
    </source>
</evidence>
<dbReference type="PANTHER" id="PTHR31344">
    <property type="entry name" value="NUCLEAR PORE COMPLEX PROTEIN NUP205"/>
    <property type="match status" value="1"/>
</dbReference>
<dbReference type="SUPFAM" id="SSF52058">
    <property type="entry name" value="L domain-like"/>
    <property type="match status" value="1"/>
</dbReference>
<keyword evidence="15" id="KW-1185">Reference proteome</keyword>
<feature type="region of interest" description="Disordered" evidence="8">
    <location>
        <begin position="1284"/>
        <end position="1304"/>
    </location>
</feature>
<dbReference type="GO" id="GO:0006952">
    <property type="term" value="P:defense response"/>
    <property type="evidence" value="ECO:0007669"/>
    <property type="project" value="UniProtKB-ARBA"/>
</dbReference>
<dbReference type="InterPro" id="IPR000719">
    <property type="entry name" value="Prot_kinase_dom"/>
</dbReference>
<dbReference type="EMBL" id="OU503038">
    <property type="protein sequence ID" value="CAI9758534.1"/>
    <property type="molecule type" value="Genomic_DNA"/>
</dbReference>
<dbReference type="FunFam" id="3.80.10.10:FF:000380">
    <property type="entry name" value="Putative inactive leucine-rich repeat receptor-like protein kinase"/>
    <property type="match status" value="1"/>
</dbReference>
<feature type="domain" description="EF-hand" evidence="12">
    <location>
        <begin position="1862"/>
        <end position="1897"/>
    </location>
</feature>
<reference evidence="14" key="1">
    <citation type="submission" date="2023-05" db="EMBL/GenBank/DDBJ databases">
        <authorList>
            <person name="Huff M."/>
        </authorList>
    </citation>
    <scope>NUCLEOTIDE SEQUENCE</scope>
</reference>
<keyword evidence="5" id="KW-0106">Calcium</keyword>
<feature type="domain" description="EF-hand" evidence="12">
    <location>
        <begin position="1824"/>
        <end position="1859"/>
    </location>
</feature>
<evidence type="ECO:0000256" key="5">
    <source>
        <dbReference type="ARBA" id="ARBA00022837"/>
    </source>
</evidence>
<keyword evidence="2" id="KW-0433">Leucine-rich repeat</keyword>
<dbReference type="InterPro" id="IPR011992">
    <property type="entry name" value="EF-hand-dom_pair"/>
</dbReference>
<feature type="domain" description="C2 NT-type" evidence="13">
    <location>
        <begin position="792"/>
        <end position="952"/>
    </location>
</feature>
<keyword evidence="4" id="KW-0677">Repeat</keyword>
<evidence type="ECO:0000256" key="9">
    <source>
        <dbReference type="SAM" id="Phobius"/>
    </source>
</evidence>
<dbReference type="InterPro" id="IPR018247">
    <property type="entry name" value="EF_Hand_1_Ca_BS"/>
</dbReference>
<dbReference type="InterPro" id="IPR019448">
    <property type="entry name" value="NT-C2"/>
</dbReference>
<dbReference type="GO" id="GO:0016020">
    <property type="term" value="C:membrane"/>
    <property type="evidence" value="ECO:0007669"/>
    <property type="project" value="UniProtKB-SubCell"/>
</dbReference>
<evidence type="ECO:0000259" key="13">
    <source>
        <dbReference type="PROSITE" id="PS51840"/>
    </source>
</evidence>
<dbReference type="Gene3D" id="1.10.238.10">
    <property type="entry name" value="EF-hand"/>
    <property type="match status" value="2"/>
</dbReference>
<dbReference type="InterPro" id="IPR001245">
    <property type="entry name" value="Ser-Thr/Tyr_kinase_cat_dom"/>
</dbReference>
<feature type="signal peptide" evidence="10">
    <location>
        <begin position="1"/>
        <end position="21"/>
    </location>
</feature>
<name>A0AAD1YW81_9LAMI</name>
<dbReference type="Gene3D" id="3.80.10.10">
    <property type="entry name" value="Ribonuclease Inhibitor"/>
    <property type="match status" value="2"/>
</dbReference>
<feature type="domain" description="Protein kinase" evidence="11">
    <location>
        <begin position="484"/>
        <end position="752"/>
    </location>
</feature>
<evidence type="ECO:0000256" key="6">
    <source>
        <dbReference type="ARBA" id="ARBA00022989"/>
    </source>
</evidence>
<evidence type="ECO:0000256" key="4">
    <source>
        <dbReference type="ARBA" id="ARBA00022737"/>
    </source>
</evidence>
<evidence type="ECO:0000259" key="11">
    <source>
        <dbReference type="PROSITE" id="PS50011"/>
    </source>
</evidence>
<dbReference type="Gene3D" id="1.10.510.10">
    <property type="entry name" value="Transferase(Phosphotransferase) domain 1"/>
    <property type="match status" value="1"/>
</dbReference>
<feature type="domain" description="EF-hand" evidence="12">
    <location>
        <begin position="1899"/>
        <end position="1934"/>
    </location>
</feature>
<dbReference type="InterPro" id="IPR003591">
    <property type="entry name" value="Leu-rich_rpt_typical-subtyp"/>
</dbReference>
<dbReference type="FunFam" id="3.80.10.10:FF:000155">
    <property type="entry name" value="Putative inactive leucine-rich repeat receptor-like protein kinase"/>
    <property type="match status" value="1"/>
</dbReference>
<sequence length="1966" mass="218349">MSCSNVVVMVVLSWIFFASSTHQLRSYETQILLQLRKHLEHPMQLANWENYNGDFCNLFSPPQISIKCENNSVIELRIMGDKPVNVSEFIGFPIPNQTLSGSFSIDSFVTTLTRLTSLRVLSLVSLGIWGPLPDKIHRLYSLEAFDMSSNFIFGSVPSEMSRLVKLQTFTLDGNFFNDTIPEWLNSLTNLTVLSLKNNRFKGQIPSTVSRITTLTEVVLSHNLLSGKLPDLSDLSNLQLLDLRENHLDSILPPLPKGLTNIFLSNNSFSGSIPDQLGKLNELQRLDLSNNHLSGMTPTELFSLPNISYLNLSSNMLSGSLPQHLKCGDALSLVDISDNRLIGALPTCLDIDSDKRVVKTSGNCLSFDTRSQHPESYCNDTGKDKGLSSGKKIAIFTAVTGGIVVTVVLLLVAGLLFFCKRHHTERTVVQHVTPKIVQDDAPLGISAELLANARIITQAAKLGTRSAPACRVFSIEELGEATDNFDQLAFLGESSIGKIYKGRLENGTYVAIRSLALCRKYSIQNLKQHLDLLSKLRHPHLVGLLGHCIDGGRQDDLSVHRLLLVYEFVPNGNFCAYLSDTSPGKALKWSDRLGVLIGVAKAVHFLHTGVIPPCYNNCLKTNNILLDEHQIAKLSDYGMSIITDETERAEAKVDGSKSWRSTKREDDVYNFGFILLESLVGPIASGKGEAFLLNEMTSFGSQDGMRKIVDPIVLTTSSQESLSIVVSLTNKCILPESSSRPSFEDVLWNLQYAAQVQATVDSDQKSDTTSHSLSLRTFLLILLHCFPSVLCTFHSITCKKAILFLLPWFWEIKPWPPSQSLRTHRSVLIQWEHGDRISGFTNQVVPSLETGSSVGDGRIEFNESFRLPVTLLREMSIKSENGDTFQKNCLLFNLYEPRSNKMVKGQLLGTAIVDLADYGVVKESLSINVPINCKRTYKNTAQPLLFLKIQPVKMRGASVHRNHGDSVSSLLSEEYAEEADLASFTDDDVSSHSSPTVFSSIVESNGCSAHQRVNGKVGVNGSTVEPKVDHFQDSKHHVAKAHKEQVTIERSSCSSSIDLSSDLSWISKKITARSLQSSSTKESEREQNFNLRSHSHEKQSVNIQENNVASDMKIECSKGRIFNGTITKETHANLDCQADEDLDFVESHCSSNGDDIVSPLSIEGPNYFQRSAVTHNGFKKAETPEKHQEYAQEAEITEENAKYINDDLLNSSSQDDVQNQVSVGNGELSSSKENLLFKRNFPNTNDRSNRGKSVLSTTDLYRSNRSVQVNKYFVADSDITRGCLSRKPKDAKMSSKESRNHFSESRIQHLEHRIKMLEGELREAAAMEVSLYSIVAEHGSSMTKVHAPARRLSRLYLHACKQNSKSRACSVAKSAASGLLLVAKACGNDVPRLTFWLSNCIVLRAIISNSFGKSQLPISVGPITGKVGYRNGNKKSAALIWGSISGKGTRIPIEESFNNWENPLIFAAGLERAEAWIFSRIIESIWWQTFTPHMQSGAAKAIRKSMNSDKSRLYRRTSSSANQEQGNFSLEFWKRAFRDACERICPVRAEGHECGCLRMLSRMIMEQCIARLDVSMFNAILRKSADEIPTDPVSDPISDSEVLPIQAGNTSFGSGVQLKNVIGNWSRWLTDLCGIDDDDSCKDETSQDNAVNDWRNDTSLKPFHLLNALSDLMMLPKDMLQSRTTRKEVCPTFGPALIRRVLDSFIPDEFCPDSIPGVVLDALNSEDLLDAEEDSFMNFPCAAAPIEYMAPSVSSVTVILHEFGSNSSMLKKSYTSDDELDELNSPLRSIIANSFHHSRSSGKPDWKSTESGSQNAVRFFRLLMEKYQQYEPVFNHFDANGDGKISASELQQCVESISRGGEFSLADADVAVVLMDSDGDGLLCFEDFVKLVEFGVGEEEKANDLKETFRLYEMEGSGCITPKSLKRMLSKLGEIRSIEECSVMIHHFDLNGDGVLNFDEFKVMMSC</sequence>
<dbReference type="PROSITE" id="PS50011">
    <property type="entry name" value="PROTEIN_KINASE_DOM"/>
    <property type="match status" value="1"/>
</dbReference>
<dbReference type="PROSITE" id="PS00018">
    <property type="entry name" value="EF_HAND_1"/>
    <property type="match status" value="3"/>
</dbReference>
<feature type="transmembrane region" description="Helical" evidence="9">
    <location>
        <begin position="392"/>
        <end position="417"/>
    </location>
</feature>
<evidence type="ECO:0000256" key="1">
    <source>
        <dbReference type="ARBA" id="ARBA00004370"/>
    </source>
</evidence>
<keyword evidence="10" id="KW-0732">Signal</keyword>
<dbReference type="PROSITE" id="PS51840">
    <property type="entry name" value="C2_NT"/>
    <property type="match status" value="1"/>
</dbReference>
<feature type="compositionally biased region" description="Basic and acidic residues" evidence="8">
    <location>
        <begin position="1286"/>
        <end position="1304"/>
    </location>
</feature>
<dbReference type="Pfam" id="PF13499">
    <property type="entry name" value="EF-hand_7"/>
    <property type="match status" value="1"/>
</dbReference>
<dbReference type="GO" id="GO:0051707">
    <property type="term" value="P:response to other organism"/>
    <property type="evidence" value="ECO:0007669"/>
    <property type="project" value="UniProtKB-ARBA"/>
</dbReference>
<dbReference type="FunFam" id="1.10.510.10:FF:000657">
    <property type="entry name" value="Putative inactive leucine-rich repeat receptor-like protein kinase"/>
    <property type="match status" value="1"/>
</dbReference>
<dbReference type="SMART" id="SM00054">
    <property type="entry name" value="EFh"/>
    <property type="match status" value="4"/>
</dbReference>
<comment type="subcellular location">
    <subcellularLocation>
        <location evidence="1">Membrane</location>
    </subcellularLocation>
</comment>
<evidence type="ECO:0000256" key="2">
    <source>
        <dbReference type="ARBA" id="ARBA00022614"/>
    </source>
</evidence>
<evidence type="ECO:0000256" key="10">
    <source>
        <dbReference type="SAM" id="SignalP"/>
    </source>
</evidence>
<dbReference type="CDD" id="cd00051">
    <property type="entry name" value="EFh"/>
    <property type="match status" value="2"/>
</dbReference>
<dbReference type="FunFam" id="1.10.238.10:FF:000001">
    <property type="entry name" value="Calmodulin 1"/>
    <property type="match status" value="1"/>
</dbReference>
<keyword evidence="7 9" id="KW-0472">Membrane</keyword>
<protein>
    <submittedName>
        <fullName evidence="14">Uncharacterized protein</fullName>
    </submittedName>
</protein>
<keyword evidence="6 9" id="KW-1133">Transmembrane helix</keyword>
<dbReference type="Proteomes" id="UP000834106">
    <property type="component" value="Chromosome 3"/>
</dbReference>
<proteinExistence type="predicted"/>
<feature type="domain" description="EF-hand" evidence="12">
    <location>
        <begin position="1935"/>
        <end position="1966"/>
    </location>
</feature>
<organism evidence="14 15">
    <name type="scientific">Fraxinus pennsylvanica</name>
    <dbReference type="NCBI Taxonomy" id="56036"/>
    <lineage>
        <taxon>Eukaryota</taxon>
        <taxon>Viridiplantae</taxon>
        <taxon>Streptophyta</taxon>
        <taxon>Embryophyta</taxon>
        <taxon>Tracheophyta</taxon>
        <taxon>Spermatophyta</taxon>
        <taxon>Magnoliopsida</taxon>
        <taxon>eudicotyledons</taxon>
        <taxon>Gunneridae</taxon>
        <taxon>Pentapetalae</taxon>
        <taxon>asterids</taxon>
        <taxon>lamiids</taxon>
        <taxon>Lamiales</taxon>
        <taxon>Oleaceae</taxon>
        <taxon>Oleeae</taxon>
        <taxon>Fraxinus</taxon>
    </lineage>
</organism>
<dbReference type="Gene3D" id="3.30.200.20">
    <property type="entry name" value="Phosphorylase Kinase, domain 1"/>
    <property type="match status" value="1"/>
</dbReference>
<dbReference type="SUPFAM" id="SSF47473">
    <property type="entry name" value="EF-hand"/>
    <property type="match status" value="1"/>
</dbReference>
<dbReference type="SUPFAM" id="SSF56112">
    <property type="entry name" value="Protein kinase-like (PK-like)"/>
    <property type="match status" value="1"/>
</dbReference>
<dbReference type="InterPro" id="IPR021827">
    <property type="entry name" value="Nup186/Nup192/Nup205"/>
</dbReference>
<evidence type="ECO:0000313" key="14">
    <source>
        <dbReference type="EMBL" id="CAI9758534.1"/>
    </source>
</evidence>
<dbReference type="GO" id="GO:0005509">
    <property type="term" value="F:calcium ion binding"/>
    <property type="evidence" value="ECO:0007669"/>
    <property type="project" value="InterPro"/>
</dbReference>
<evidence type="ECO:0000259" key="12">
    <source>
        <dbReference type="PROSITE" id="PS50222"/>
    </source>
</evidence>
<dbReference type="Pfam" id="PF10358">
    <property type="entry name" value="NT-C2"/>
    <property type="match status" value="1"/>
</dbReference>
<dbReference type="GO" id="GO:0005524">
    <property type="term" value="F:ATP binding"/>
    <property type="evidence" value="ECO:0007669"/>
    <property type="project" value="InterPro"/>
</dbReference>
<dbReference type="PROSITE" id="PS50222">
    <property type="entry name" value="EF_HAND_2"/>
    <property type="match status" value="4"/>
</dbReference>
<dbReference type="InterPro" id="IPR032675">
    <property type="entry name" value="LRR_dom_sf"/>
</dbReference>
<dbReference type="InterPro" id="IPR001611">
    <property type="entry name" value="Leu-rich_rpt"/>
</dbReference>